<dbReference type="GO" id="GO:0016020">
    <property type="term" value="C:membrane"/>
    <property type="evidence" value="ECO:0007669"/>
    <property type="project" value="TreeGrafter"/>
</dbReference>
<evidence type="ECO:0000313" key="5">
    <source>
        <dbReference type="Proteomes" id="UP000184346"/>
    </source>
</evidence>
<dbReference type="InterPro" id="IPR000073">
    <property type="entry name" value="AB_hydrolase_1"/>
</dbReference>
<dbReference type="STRING" id="1121942.SAMN02745148_02608"/>
<proteinExistence type="inferred from homology"/>
<evidence type="ECO:0000259" key="3">
    <source>
        <dbReference type="Pfam" id="PF00561"/>
    </source>
</evidence>
<dbReference type="PRINTS" id="PR00111">
    <property type="entry name" value="ABHYDROLASE"/>
</dbReference>
<dbReference type="RefSeq" id="WP_072823557.1">
    <property type="nucleotide sequence ID" value="NZ_FQUJ01000011.1"/>
</dbReference>
<dbReference type="PANTHER" id="PTHR43798">
    <property type="entry name" value="MONOACYLGLYCEROL LIPASE"/>
    <property type="match status" value="1"/>
</dbReference>
<evidence type="ECO:0000313" key="4">
    <source>
        <dbReference type="EMBL" id="SHF42594.1"/>
    </source>
</evidence>
<dbReference type="PANTHER" id="PTHR43798:SF14">
    <property type="entry name" value="SERINE HYDROLASE-LIKE PROTEIN DDB_G0286239"/>
    <property type="match status" value="1"/>
</dbReference>
<dbReference type="SUPFAM" id="SSF53474">
    <property type="entry name" value="alpha/beta-Hydrolases"/>
    <property type="match status" value="1"/>
</dbReference>
<feature type="domain" description="AB hydrolase-1" evidence="3">
    <location>
        <begin position="29"/>
        <end position="271"/>
    </location>
</feature>
<keyword evidence="2" id="KW-0378">Hydrolase</keyword>
<dbReference type="GO" id="GO:0016787">
    <property type="term" value="F:hydrolase activity"/>
    <property type="evidence" value="ECO:0007669"/>
    <property type="project" value="UniProtKB-KW"/>
</dbReference>
<organism evidence="4 5">
    <name type="scientific">Modicisalibacter ilicicola DSM 19980</name>
    <dbReference type="NCBI Taxonomy" id="1121942"/>
    <lineage>
        <taxon>Bacteria</taxon>
        <taxon>Pseudomonadati</taxon>
        <taxon>Pseudomonadota</taxon>
        <taxon>Gammaproteobacteria</taxon>
        <taxon>Oceanospirillales</taxon>
        <taxon>Halomonadaceae</taxon>
        <taxon>Modicisalibacter</taxon>
    </lineage>
</organism>
<reference evidence="4 5" key="1">
    <citation type="submission" date="2016-11" db="EMBL/GenBank/DDBJ databases">
        <authorList>
            <person name="Jaros S."/>
            <person name="Januszkiewicz K."/>
            <person name="Wedrychowicz H."/>
        </authorList>
    </citation>
    <scope>NUCLEOTIDE SEQUENCE [LARGE SCALE GENOMIC DNA]</scope>
    <source>
        <strain evidence="4 5">DSM 19980</strain>
    </source>
</reference>
<dbReference type="Proteomes" id="UP000184346">
    <property type="component" value="Unassembled WGS sequence"/>
</dbReference>
<dbReference type="AlphaFoldDB" id="A0A1M5BJ66"/>
<protein>
    <submittedName>
        <fullName evidence="4">Pimeloyl-ACP methyl ester carboxylesterase</fullName>
    </submittedName>
</protein>
<gene>
    <name evidence="4" type="ORF">SAMN02745148_02608</name>
</gene>
<comment type="similarity">
    <text evidence="1">Belongs to the AB hydrolase superfamily.</text>
</comment>
<dbReference type="OrthoDB" id="149912at2"/>
<dbReference type="InterPro" id="IPR050266">
    <property type="entry name" value="AB_hydrolase_sf"/>
</dbReference>
<name>A0A1M5BJ66_9GAMM</name>
<keyword evidence="5" id="KW-1185">Reference proteome</keyword>
<dbReference type="EMBL" id="FQUJ01000011">
    <property type="protein sequence ID" value="SHF42594.1"/>
    <property type="molecule type" value="Genomic_DNA"/>
</dbReference>
<sequence>MTAATEVLLSENRLAGLSWGREGAPTWLALHGWLDNAASFSRLAPRLVERLDIRIVAIDFSGHGRSERHPPGVDYAIWDYTHDVLDALKCLGLEHAHLLGHSMGAGVACLLAAALPERVTRLTLIDGLGTLSTPAEKTAEQLRKGLLGHRRRASGAPRYPDLESAVAARVSGGVTPIDAPTAEPLVARNLEEDERGGFRLRTDGRLLRPSMVRFCPEQVQAILAAIEMPMLLIEGEDGILGDRDMACRARDAVGSLRRRVLAGGHHLHLEAAAVESVAEAIVVETLRKG</sequence>
<accession>A0A1M5BJ66</accession>
<dbReference type="InterPro" id="IPR029058">
    <property type="entry name" value="AB_hydrolase_fold"/>
</dbReference>
<evidence type="ECO:0000256" key="1">
    <source>
        <dbReference type="ARBA" id="ARBA00008645"/>
    </source>
</evidence>
<evidence type="ECO:0000256" key="2">
    <source>
        <dbReference type="ARBA" id="ARBA00022801"/>
    </source>
</evidence>
<dbReference type="Gene3D" id="3.40.50.1820">
    <property type="entry name" value="alpha/beta hydrolase"/>
    <property type="match status" value="1"/>
</dbReference>
<dbReference type="Pfam" id="PF00561">
    <property type="entry name" value="Abhydrolase_1"/>
    <property type="match status" value="1"/>
</dbReference>